<dbReference type="PANTHER" id="PTHR35546:SF115">
    <property type="entry name" value="F-BOX DOMAIN-CONTAINING PROTEIN"/>
    <property type="match status" value="1"/>
</dbReference>
<evidence type="ECO:0000259" key="1">
    <source>
        <dbReference type="SMART" id="SM00256"/>
    </source>
</evidence>
<dbReference type="Gene3D" id="1.20.1280.50">
    <property type="match status" value="1"/>
</dbReference>
<dbReference type="PANTHER" id="PTHR35546">
    <property type="entry name" value="F-BOX PROTEIN INTERACTION DOMAIN PROTEIN-RELATED"/>
    <property type="match status" value="1"/>
</dbReference>
<dbReference type="AlphaFoldDB" id="A0A1R3G2B5"/>
<dbReference type="InterPro" id="IPR036047">
    <property type="entry name" value="F-box-like_dom_sf"/>
</dbReference>
<dbReference type="STRING" id="93759.A0A1R3G2B5"/>
<dbReference type="SUPFAM" id="SSF81383">
    <property type="entry name" value="F-box domain"/>
    <property type="match status" value="1"/>
</dbReference>
<protein>
    <recommendedName>
        <fullName evidence="1">F-box domain-containing protein</fullName>
    </recommendedName>
</protein>
<dbReference type="InterPro" id="IPR055290">
    <property type="entry name" value="At3g26010-like"/>
</dbReference>
<dbReference type="Pfam" id="PF00646">
    <property type="entry name" value="F-box"/>
    <property type="match status" value="1"/>
</dbReference>
<accession>A0A1R3G2B5</accession>
<name>A0A1R3G2B5_9ROSI</name>
<evidence type="ECO:0000313" key="2">
    <source>
        <dbReference type="EMBL" id="OMO52207.1"/>
    </source>
</evidence>
<feature type="domain" description="F-box" evidence="1">
    <location>
        <begin position="26"/>
        <end position="66"/>
    </location>
</feature>
<evidence type="ECO:0000313" key="3">
    <source>
        <dbReference type="Proteomes" id="UP000187203"/>
    </source>
</evidence>
<dbReference type="EMBL" id="AWUE01023882">
    <property type="protein sequence ID" value="OMO52207.1"/>
    <property type="molecule type" value="Genomic_DNA"/>
</dbReference>
<reference evidence="3" key="1">
    <citation type="submission" date="2013-09" db="EMBL/GenBank/DDBJ databases">
        <title>Corchorus olitorius genome sequencing.</title>
        <authorList>
            <person name="Alam M."/>
            <person name="Haque M.S."/>
            <person name="Islam M.S."/>
            <person name="Emdad E.M."/>
            <person name="Islam M.M."/>
            <person name="Ahmed B."/>
            <person name="Halim A."/>
            <person name="Hossen Q.M.M."/>
            <person name="Hossain M.Z."/>
            <person name="Ahmed R."/>
            <person name="Khan M.M."/>
            <person name="Islam R."/>
            <person name="Rashid M.M."/>
            <person name="Khan S.A."/>
            <person name="Rahman M.S."/>
            <person name="Alam M."/>
            <person name="Yahiya A.S."/>
            <person name="Khan M.S."/>
            <person name="Azam M.S."/>
            <person name="Haque T."/>
            <person name="Lashkar M.Z.H."/>
            <person name="Akhand A.I."/>
            <person name="Morshed G."/>
            <person name="Roy S."/>
            <person name="Uddin K.S."/>
            <person name="Rabeya T."/>
            <person name="Hossain A.S."/>
            <person name="Chowdhury A."/>
            <person name="Snigdha A.R."/>
            <person name="Mortoza M.S."/>
            <person name="Matin S.A."/>
            <person name="Hoque S.M.E."/>
            <person name="Islam M.K."/>
            <person name="Roy D.K."/>
            <person name="Haider R."/>
            <person name="Moosa M.M."/>
            <person name="Elias S.M."/>
            <person name="Hasan A.M."/>
            <person name="Jahan S."/>
            <person name="Shafiuddin M."/>
            <person name="Mahmood N."/>
            <person name="Shommy N.S."/>
        </authorList>
    </citation>
    <scope>NUCLEOTIDE SEQUENCE [LARGE SCALE GENOMIC DNA]</scope>
    <source>
        <strain evidence="3">cv. O-4</strain>
    </source>
</reference>
<dbReference type="Proteomes" id="UP000187203">
    <property type="component" value="Unassembled WGS sequence"/>
</dbReference>
<dbReference type="SMART" id="SM00256">
    <property type="entry name" value="FBOX"/>
    <property type="match status" value="1"/>
</dbReference>
<dbReference type="Pfam" id="PF08268">
    <property type="entry name" value="FBA_3"/>
    <property type="match status" value="1"/>
</dbReference>
<dbReference type="InterPro" id="IPR001810">
    <property type="entry name" value="F-box_dom"/>
</dbReference>
<dbReference type="InterPro" id="IPR013187">
    <property type="entry name" value="F-box-assoc_dom_typ3"/>
</dbReference>
<comment type="caution">
    <text evidence="2">The sequence shown here is derived from an EMBL/GenBank/DDBJ whole genome shotgun (WGS) entry which is preliminary data.</text>
</comment>
<gene>
    <name evidence="2" type="ORF">COLO4_37345</name>
</gene>
<organism evidence="2 3">
    <name type="scientific">Corchorus olitorius</name>
    <dbReference type="NCBI Taxonomy" id="93759"/>
    <lineage>
        <taxon>Eukaryota</taxon>
        <taxon>Viridiplantae</taxon>
        <taxon>Streptophyta</taxon>
        <taxon>Embryophyta</taxon>
        <taxon>Tracheophyta</taxon>
        <taxon>Spermatophyta</taxon>
        <taxon>Magnoliopsida</taxon>
        <taxon>eudicotyledons</taxon>
        <taxon>Gunneridae</taxon>
        <taxon>Pentapetalae</taxon>
        <taxon>rosids</taxon>
        <taxon>malvids</taxon>
        <taxon>Malvales</taxon>
        <taxon>Malvaceae</taxon>
        <taxon>Grewioideae</taxon>
        <taxon>Apeibeae</taxon>
        <taxon>Corchorus</taxon>
    </lineage>
</organism>
<proteinExistence type="predicted"/>
<dbReference type="CDD" id="cd22157">
    <property type="entry name" value="F-box_AtFBW1-like"/>
    <property type="match status" value="1"/>
</dbReference>
<keyword evidence="3" id="KW-1185">Reference proteome</keyword>
<sequence length="475" mass="54257">MLSHKRLQTVSTNQYGPSKSAEAIANNQDLLAEILVRLPVKSFIRFKSVSKGWYSFISDPKLCRRLQPDTVAGLILSKTLTKYEFLPLGDKPFDAPFKSLTFDDNPGGLKILQSCNGFLCCTCIYAYSNKHDYYIYNPTTKQYFTLPQLPTEDTITVYGVGLAFDPTKSPHYKVIFVREADHVQADFADDHDELNDERSYQIADDHDELSDETSYQIAGDHDELSDESSYQIADDHDELSDESSYQIADDHDDLNDKRSYQIEVYSSQTGSWAVSGSPFVASIDTDDFKDGVFCNGAIHWRFRLYFNVDEEKLGEMPPIPMPPILKRSQYPIYFGESRNHLHLVQNYGPRKTQFNIYEMESDYSSWFVKYHIDVEAISSSFPRMIRNHFGPSGLPSYEFSILSVVREADDQESYLVLHIPGMAIHYSLKFGIFSKICDFAPDNHDDPSLLFLKYGPWDASQFMPTLSSVCKCSII</sequence>
<dbReference type="OrthoDB" id="605328at2759"/>